<protein>
    <submittedName>
        <fullName evidence="7">Tetratricopeptide repeat protein 19</fullName>
    </submittedName>
</protein>
<dbReference type="SMART" id="SM00028">
    <property type="entry name" value="TPR"/>
    <property type="match status" value="3"/>
</dbReference>
<evidence type="ECO:0000256" key="3">
    <source>
        <dbReference type="ARBA" id="ARBA00022737"/>
    </source>
</evidence>
<dbReference type="PANTHER" id="PTHR13143">
    <property type="entry name" value="TETRATRICOPEPTIDE REPEAT PROTEIN 19"/>
    <property type="match status" value="1"/>
</dbReference>
<organism evidence="7">
    <name type="scientific">Magallana gigas</name>
    <name type="common">Pacific oyster</name>
    <name type="synonym">Crassostrea gigas</name>
    <dbReference type="NCBI Taxonomy" id="29159"/>
    <lineage>
        <taxon>Eukaryota</taxon>
        <taxon>Metazoa</taxon>
        <taxon>Spiralia</taxon>
        <taxon>Lophotrochozoa</taxon>
        <taxon>Mollusca</taxon>
        <taxon>Bivalvia</taxon>
        <taxon>Autobranchia</taxon>
        <taxon>Pteriomorphia</taxon>
        <taxon>Ostreida</taxon>
        <taxon>Ostreoidea</taxon>
        <taxon>Ostreidae</taxon>
        <taxon>Magallana</taxon>
    </lineage>
</organism>
<proteinExistence type="inferred from homology"/>
<keyword evidence="5" id="KW-0809">Transit peptide</keyword>
<dbReference type="InParanoid" id="K1QBX4"/>
<comment type="similarity">
    <text evidence="2">Belongs to the TTC19 family.</text>
</comment>
<keyword evidence="4" id="KW-0802">TPR repeat</keyword>
<evidence type="ECO:0000256" key="5">
    <source>
        <dbReference type="ARBA" id="ARBA00022946"/>
    </source>
</evidence>
<dbReference type="GO" id="GO:0005743">
    <property type="term" value="C:mitochondrial inner membrane"/>
    <property type="evidence" value="ECO:0007669"/>
    <property type="project" value="TreeGrafter"/>
</dbReference>
<dbReference type="EMBL" id="JH816623">
    <property type="protein sequence ID" value="EKC34342.1"/>
    <property type="molecule type" value="Genomic_DNA"/>
</dbReference>
<reference evidence="7" key="1">
    <citation type="journal article" date="2012" name="Nature">
        <title>The oyster genome reveals stress adaptation and complexity of shell formation.</title>
        <authorList>
            <person name="Zhang G."/>
            <person name="Fang X."/>
            <person name="Guo X."/>
            <person name="Li L."/>
            <person name="Luo R."/>
            <person name="Xu F."/>
            <person name="Yang P."/>
            <person name="Zhang L."/>
            <person name="Wang X."/>
            <person name="Qi H."/>
            <person name="Xiong Z."/>
            <person name="Que H."/>
            <person name="Xie Y."/>
            <person name="Holland P.W."/>
            <person name="Paps J."/>
            <person name="Zhu Y."/>
            <person name="Wu F."/>
            <person name="Chen Y."/>
            <person name="Wang J."/>
            <person name="Peng C."/>
            <person name="Meng J."/>
            <person name="Yang L."/>
            <person name="Liu J."/>
            <person name="Wen B."/>
            <person name="Zhang N."/>
            <person name="Huang Z."/>
            <person name="Zhu Q."/>
            <person name="Feng Y."/>
            <person name="Mount A."/>
            <person name="Hedgecock D."/>
            <person name="Xu Z."/>
            <person name="Liu Y."/>
            <person name="Domazet-Loso T."/>
            <person name="Du Y."/>
            <person name="Sun X."/>
            <person name="Zhang S."/>
            <person name="Liu B."/>
            <person name="Cheng P."/>
            <person name="Jiang X."/>
            <person name="Li J."/>
            <person name="Fan D."/>
            <person name="Wang W."/>
            <person name="Fu W."/>
            <person name="Wang T."/>
            <person name="Wang B."/>
            <person name="Zhang J."/>
            <person name="Peng Z."/>
            <person name="Li Y."/>
            <person name="Li N."/>
            <person name="Wang J."/>
            <person name="Chen M."/>
            <person name="He Y."/>
            <person name="Tan F."/>
            <person name="Song X."/>
            <person name="Zheng Q."/>
            <person name="Huang R."/>
            <person name="Yang H."/>
            <person name="Du X."/>
            <person name="Chen L."/>
            <person name="Yang M."/>
            <person name="Gaffney P.M."/>
            <person name="Wang S."/>
            <person name="Luo L."/>
            <person name="She Z."/>
            <person name="Ming Y."/>
            <person name="Huang W."/>
            <person name="Zhang S."/>
            <person name="Huang B."/>
            <person name="Zhang Y."/>
            <person name="Qu T."/>
            <person name="Ni P."/>
            <person name="Miao G."/>
            <person name="Wang J."/>
            <person name="Wang Q."/>
            <person name="Steinberg C.E."/>
            <person name="Wang H."/>
            <person name="Li N."/>
            <person name="Qian L."/>
            <person name="Zhang G."/>
            <person name="Li Y."/>
            <person name="Yang H."/>
            <person name="Liu X."/>
            <person name="Wang J."/>
            <person name="Yin Y."/>
            <person name="Wang J."/>
        </authorList>
    </citation>
    <scope>NUCLEOTIDE SEQUENCE [LARGE SCALE GENOMIC DNA]</scope>
    <source>
        <strain evidence="7">05x7-T-G4-1.051#20</strain>
    </source>
</reference>
<evidence type="ECO:0000256" key="2">
    <source>
        <dbReference type="ARBA" id="ARBA00008219"/>
    </source>
</evidence>
<dbReference type="InterPro" id="IPR011990">
    <property type="entry name" value="TPR-like_helical_dom_sf"/>
</dbReference>
<evidence type="ECO:0000256" key="4">
    <source>
        <dbReference type="ARBA" id="ARBA00022803"/>
    </source>
</evidence>
<dbReference type="InterPro" id="IPR019734">
    <property type="entry name" value="TPR_rpt"/>
</dbReference>
<keyword evidence="3" id="KW-0677">Repeat</keyword>
<dbReference type="AlphaFoldDB" id="K1QBX4"/>
<dbReference type="Pfam" id="PF13424">
    <property type="entry name" value="TPR_12"/>
    <property type="match status" value="1"/>
</dbReference>
<accession>K1QBX4</accession>
<dbReference type="HOGENOM" id="CLU_1195864_0_0_1"/>
<keyword evidence="6" id="KW-0496">Mitochondrion</keyword>
<name>K1QBX4_MAGGI</name>
<evidence type="ECO:0000313" key="7">
    <source>
        <dbReference type="EMBL" id="EKC34342.1"/>
    </source>
</evidence>
<sequence length="232" mass="26859">MSYSTWKSTLGLMLKLPRTFKWKFPKQFNHAVFNTTFTQQRFKDAFEKLYKSMRLAAIYAMMGKEEETHSGFQFCIKTQEDKIKENPDESSYTYGLLGMCLENYAKFLVNAKQYDKALEYLQRAEEVVVRYLGEEHPQRIVALNDIGTVHILKEDYDKAEKVLKKALAIGHACKDETLPVLYSNLGALYLRQSKVDKALEMCKTGEKIGTEMGHSEAVKRAKFCIEKCEEEE</sequence>
<comment type="subcellular location">
    <subcellularLocation>
        <location evidence="1">Mitochondrion</location>
    </subcellularLocation>
</comment>
<dbReference type="SUPFAM" id="SSF48452">
    <property type="entry name" value="TPR-like"/>
    <property type="match status" value="1"/>
</dbReference>
<evidence type="ECO:0000256" key="6">
    <source>
        <dbReference type="ARBA" id="ARBA00023128"/>
    </source>
</evidence>
<dbReference type="GO" id="GO:0034551">
    <property type="term" value="P:mitochondrial respiratory chain complex III assembly"/>
    <property type="evidence" value="ECO:0007669"/>
    <property type="project" value="InterPro"/>
</dbReference>
<gene>
    <name evidence="7" type="ORF">CGI_10018193</name>
</gene>
<dbReference type="InterPro" id="IPR040395">
    <property type="entry name" value="TTC19"/>
</dbReference>
<dbReference type="PANTHER" id="PTHR13143:SF6">
    <property type="entry name" value="TETRATRICOPEPTIDE REPEAT PROTEIN 19, MITOCHONDRIAL"/>
    <property type="match status" value="1"/>
</dbReference>
<evidence type="ECO:0000256" key="1">
    <source>
        <dbReference type="ARBA" id="ARBA00004173"/>
    </source>
</evidence>
<dbReference type="Gene3D" id="1.25.40.10">
    <property type="entry name" value="Tetratricopeptide repeat domain"/>
    <property type="match status" value="1"/>
</dbReference>